<evidence type="ECO:0000256" key="5">
    <source>
        <dbReference type="ARBA" id="ARBA00023163"/>
    </source>
</evidence>
<evidence type="ECO:0000313" key="9">
    <source>
        <dbReference type="Proteomes" id="UP001321498"/>
    </source>
</evidence>
<dbReference type="RefSeq" id="WP_286279009.1">
    <property type="nucleotide sequence ID" value="NZ_AP027731.1"/>
</dbReference>
<keyword evidence="2" id="KW-0805">Transcription regulation</keyword>
<dbReference type="Pfam" id="PF04542">
    <property type="entry name" value="Sigma70_r2"/>
    <property type="match status" value="1"/>
</dbReference>
<dbReference type="Pfam" id="PF08281">
    <property type="entry name" value="Sigma70_r4_2"/>
    <property type="match status" value="1"/>
</dbReference>
<keyword evidence="5" id="KW-0804">Transcription</keyword>
<keyword evidence="4" id="KW-0238">DNA-binding</keyword>
<dbReference type="InterPro" id="IPR013249">
    <property type="entry name" value="RNA_pol_sigma70_r4_t2"/>
</dbReference>
<feature type="domain" description="RNA polymerase sigma factor 70 region 4 type 2" evidence="7">
    <location>
        <begin position="127"/>
        <end position="179"/>
    </location>
</feature>
<dbReference type="InterPro" id="IPR013324">
    <property type="entry name" value="RNA_pol_sigma_r3/r4-like"/>
</dbReference>
<organism evidence="8 9">
    <name type="scientific">Naasia aerilata</name>
    <dbReference type="NCBI Taxonomy" id="1162966"/>
    <lineage>
        <taxon>Bacteria</taxon>
        <taxon>Bacillati</taxon>
        <taxon>Actinomycetota</taxon>
        <taxon>Actinomycetes</taxon>
        <taxon>Micrococcales</taxon>
        <taxon>Microbacteriaceae</taxon>
        <taxon>Naasia</taxon>
    </lineage>
</organism>
<dbReference type="GO" id="GO:0000428">
    <property type="term" value="C:DNA-directed RNA polymerase complex"/>
    <property type="evidence" value="ECO:0007669"/>
    <property type="project" value="UniProtKB-KW"/>
</dbReference>
<keyword evidence="9" id="KW-1185">Reference proteome</keyword>
<dbReference type="SUPFAM" id="SSF88946">
    <property type="entry name" value="Sigma2 domain of RNA polymerase sigma factors"/>
    <property type="match status" value="1"/>
</dbReference>
<dbReference type="Proteomes" id="UP001321498">
    <property type="component" value="Chromosome"/>
</dbReference>
<dbReference type="CDD" id="cd06171">
    <property type="entry name" value="Sigma70_r4"/>
    <property type="match status" value="1"/>
</dbReference>
<evidence type="ECO:0000313" key="8">
    <source>
        <dbReference type="EMBL" id="BDZ45787.1"/>
    </source>
</evidence>
<dbReference type="Gene3D" id="1.10.1740.10">
    <property type="match status" value="1"/>
</dbReference>
<reference evidence="9" key="1">
    <citation type="journal article" date="2019" name="Int. J. Syst. Evol. Microbiol.">
        <title>The Global Catalogue of Microorganisms (GCM) 10K type strain sequencing project: providing services to taxonomists for standard genome sequencing and annotation.</title>
        <authorList>
            <consortium name="The Broad Institute Genomics Platform"/>
            <consortium name="The Broad Institute Genome Sequencing Center for Infectious Disease"/>
            <person name="Wu L."/>
            <person name="Ma J."/>
        </authorList>
    </citation>
    <scope>NUCLEOTIDE SEQUENCE [LARGE SCALE GENOMIC DNA]</scope>
    <source>
        <strain evidence="9">NBRC 108725</strain>
    </source>
</reference>
<name>A0ABM8GC34_9MICO</name>
<feature type="domain" description="RNA polymerase sigma-70 region 2" evidence="6">
    <location>
        <begin position="33"/>
        <end position="99"/>
    </location>
</feature>
<dbReference type="NCBIfam" id="TIGR02937">
    <property type="entry name" value="sigma70-ECF"/>
    <property type="match status" value="1"/>
</dbReference>
<evidence type="ECO:0000256" key="3">
    <source>
        <dbReference type="ARBA" id="ARBA00023082"/>
    </source>
</evidence>
<dbReference type="InterPro" id="IPR014284">
    <property type="entry name" value="RNA_pol_sigma-70_dom"/>
</dbReference>
<dbReference type="InterPro" id="IPR039425">
    <property type="entry name" value="RNA_pol_sigma-70-like"/>
</dbReference>
<gene>
    <name evidence="8" type="ORF">GCM10025866_16960</name>
</gene>
<evidence type="ECO:0000259" key="7">
    <source>
        <dbReference type="Pfam" id="PF08281"/>
    </source>
</evidence>
<proteinExistence type="inferred from homology"/>
<dbReference type="EMBL" id="AP027731">
    <property type="protein sequence ID" value="BDZ45787.1"/>
    <property type="molecule type" value="Genomic_DNA"/>
</dbReference>
<dbReference type="Gene3D" id="1.10.10.10">
    <property type="entry name" value="Winged helix-like DNA-binding domain superfamily/Winged helix DNA-binding domain"/>
    <property type="match status" value="1"/>
</dbReference>
<accession>A0ABM8GC34</accession>
<comment type="similarity">
    <text evidence="1">Belongs to the sigma-70 factor family. ECF subfamily.</text>
</comment>
<dbReference type="InterPro" id="IPR007627">
    <property type="entry name" value="RNA_pol_sigma70_r2"/>
</dbReference>
<protein>
    <submittedName>
        <fullName evidence="8">DNA-directed RNA polymerase sigma-70 factor</fullName>
    </submittedName>
</protein>
<keyword evidence="3" id="KW-0731">Sigma factor</keyword>
<evidence type="ECO:0000256" key="1">
    <source>
        <dbReference type="ARBA" id="ARBA00010641"/>
    </source>
</evidence>
<dbReference type="InterPro" id="IPR013325">
    <property type="entry name" value="RNA_pol_sigma_r2"/>
</dbReference>
<evidence type="ECO:0000256" key="4">
    <source>
        <dbReference type="ARBA" id="ARBA00023125"/>
    </source>
</evidence>
<dbReference type="PANTHER" id="PTHR43133">
    <property type="entry name" value="RNA POLYMERASE ECF-TYPE SIGMA FACTO"/>
    <property type="match status" value="1"/>
</dbReference>
<keyword evidence="8" id="KW-0240">DNA-directed RNA polymerase</keyword>
<evidence type="ECO:0000256" key="2">
    <source>
        <dbReference type="ARBA" id="ARBA00023015"/>
    </source>
</evidence>
<dbReference type="SUPFAM" id="SSF88659">
    <property type="entry name" value="Sigma3 and sigma4 domains of RNA polymerase sigma factors"/>
    <property type="match status" value="1"/>
</dbReference>
<evidence type="ECO:0000259" key="6">
    <source>
        <dbReference type="Pfam" id="PF04542"/>
    </source>
</evidence>
<sequence length="187" mass="21115">MVTLPGHSSLGDADDRTLAGRASDGDIRAFEILMRRHEPLLSAYAARLLGSYADTDDVVQEAFISAWQQLPTMENFGAVRRWLIQIVTRKSIDRLRARKDHDDIEKHDVVSPTETPEDVAAATSLDDALSRALSSLPEEQRRTWVLREIGGYGYDEIAEQLDLPVSTVRGLLARSRRTLIREMEAWR</sequence>
<dbReference type="InterPro" id="IPR036388">
    <property type="entry name" value="WH-like_DNA-bd_sf"/>
</dbReference>
<dbReference type="PANTHER" id="PTHR43133:SF8">
    <property type="entry name" value="RNA POLYMERASE SIGMA FACTOR HI_1459-RELATED"/>
    <property type="match status" value="1"/>
</dbReference>